<protein>
    <submittedName>
        <fullName evidence="1">Uncharacterized protein</fullName>
    </submittedName>
</protein>
<organism evidence="1 2">
    <name type="scientific">Xanthomonas arboricola</name>
    <dbReference type="NCBI Taxonomy" id="56448"/>
    <lineage>
        <taxon>Bacteria</taxon>
        <taxon>Pseudomonadati</taxon>
        <taxon>Pseudomonadota</taxon>
        <taxon>Gammaproteobacteria</taxon>
        <taxon>Lysobacterales</taxon>
        <taxon>Lysobacteraceae</taxon>
        <taxon>Xanthomonas</taxon>
    </lineage>
</organism>
<dbReference type="EMBL" id="HG992337">
    <property type="protein sequence ID" value="CAE6687006.1"/>
    <property type="molecule type" value="Genomic_DNA"/>
</dbReference>
<evidence type="ECO:0000313" key="2">
    <source>
        <dbReference type="Proteomes" id="UP000835242"/>
    </source>
</evidence>
<dbReference type="EMBL" id="HG992337">
    <property type="protein sequence ID" value="CAE6686986.1"/>
    <property type="molecule type" value="Genomic_DNA"/>
</dbReference>
<name>A0AAU9HLJ0_9XANT</name>
<dbReference type="Proteomes" id="UP000835242">
    <property type="component" value="Chromosome"/>
</dbReference>
<evidence type="ECO:0000313" key="1">
    <source>
        <dbReference type="EMBL" id="CAE6686986.1"/>
    </source>
</evidence>
<proteinExistence type="predicted"/>
<accession>A0AAU9HLJ0</accession>
<dbReference type="AlphaFoldDB" id="A0AAU9HLJ0"/>
<reference evidence="1 2" key="1">
    <citation type="submission" date="2021-02" db="EMBL/GenBank/DDBJ databases">
        <authorList>
            <person name="Pothier F. J."/>
        </authorList>
    </citation>
    <scope>NUCLEOTIDE SEQUENCE [LARGE SCALE GENOMIC DNA]</scope>
    <source>
        <strain evidence="1 2">1314c</strain>
    </source>
</reference>
<gene>
    <name evidence="1" type="ORF">XA1314C_00730</name>
</gene>
<sequence>MSDLMHANFMFGHFQLDTYTVSMAFHFARENYTRFHLRSLFQLK</sequence>